<dbReference type="RefSeq" id="WP_121698481.1">
    <property type="nucleotide sequence ID" value="NZ_JBCLPP010000007.1"/>
</dbReference>
<dbReference type="PANTHER" id="PTHR30383:SF5">
    <property type="entry name" value="SGNH HYDROLASE-TYPE ESTERASE DOMAIN-CONTAINING PROTEIN"/>
    <property type="match status" value="1"/>
</dbReference>
<sequence length="474" mass="52613">MTLKGLLFSALLVIAAPVTAFAEKPAFEGEKTQWRGCDLYKFSLEGREACVAVPDRPLEGNPWVWRPAFFDAFPAIDEALLKEGFHIAYFNTTDEWGRPEALDAGQKFYELMVNRYGLMPKAIMEGLSRGGYYSLRRAQVYPSTVACLLLDNPLCDIFELKKNPEWWRDVAAKWNRTGNIPRRGEFSENAIYNIDVIARAGVPVLLLSGGADSIVPYEKNGRIIKDVYDRYGAPIKSIVRPGGAHHPHGLDKPEAVIEYLKKAAYGELGQHKGPKKVACIGNSITEGVGTTDPATKSYPAVLQRMLGDEYEVCNFGVSCSTALKKGTDAGRPFSYVDTDACRKAIDYNPDIVIIKLGGNDSKACNWQHKDEFEADYQAIIDTFKYLPSLPEIYICLPAKARVDDPEAIWGIDENVIINEITPAIKKIASDNRLTTINLHDAYEGEENSSYADNIHPSDRGAELIAAKIHKAVTR</sequence>
<reference evidence="3 4" key="1">
    <citation type="submission" date="2024-03" db="EMBL/GenBank/DDBJ databases">
        <title>Mouse gut bacterial collection (mGBC) of GemPharmatech.</title>
        <authorList>
            <person name="He Y."/>
            <person name="Dong L."/>
            <person name="Wu D."/>
            <person name="Gao X."/>
            <person name="Lin Z."/>
        </authorList>
    </citation>
    <scope>NUCLEOTIDE SEQUENCE [LARGE SCALE GENOMIC DNA]</scope>
    <source>
        <strain evidence="3 4">54-13</strain>
    </source>
</reference>
<feature type="domain" description="SGNH hydrolase-type esterase" evidence="2">
    <location>
        <begin position="279"/>
        <end position="462"/>
    </location>
</feature>
<organism evidence="3 4">
    <name type="scientific">Heminiphilus faecis</name>
    <dbReference type="NCBI Taxonomy" id="2601703"/>
    <lineage>
        <taxon>Bacteria</taxon>
        <taxon>Pseudomonadati</taxon>
        <taxon>Bacteroidota</taxon>
        <taxon>Bacteroidia</taxon>
        <taxon>Bacteroidales</taxon>
        <taxon>Muribaculaceae</taxon>
        <taxon>Heminiphilus</taxon>
    </lineage>
</organism>
<protein>
    <submittedName>
        <fullName evidence="3">GDSL-type esterase/lipase family protein</fullName>
    </submittedName>
</protein>
<dbReference type="SUPFAM" id="SSF52266">
    <property type="entry name" value="SGNH hydrolase"/>
    <property type="match status" value="1"/>
</dbReference>
<dbReference type="InterPro" id="IPR013830">
    <property type="entry name" value="SGNH_hydro"/>
</dbReference>
<evidence type="ECO:0000256" key="1">
    <source>
        <dbReference type="SAM" id="SignalP"/>
    </source>
</evidence>
<keyword evidence="4" id="KW-1185">Reference proteome</keyword>
<dbReference type="Gene3D" id="3.40.50.1110">
    <property type="entry name" value="SGNH hydrolase"/>
    <property type="match status" value="1"/>
</dbReference>
<accession>A0ABV4CTG8</accession>
<dbReference type="Pfam" id="PF13472">
    <property type="entry name" value="Lipase_GDSL_2"/>
    <property type="match status" value="1"/>
</dbReference>
<evidence type="ECO:0000313" key="3">
    <source>
        <dbReference type="EMBL" id="MEY8244682.1"/>
    </source>
</evidence>
<dbReference type="EMBL" id="JBCLPP010000007">
    <property type="protein sequence ID" value="MEY8244682.1"/>
    <property type="molecule type" value="Genomic_DNA"/>
</dbReference>
<gene>
    <name evidence="3" type="ORF">AAK873_03485</name>
</gene>
<evidence type="ECO:0000259" key="2">
    <source>
        <dbReference type="Pfam" id="PF13472"/>
    </source>
</evidence>
<comment type="caution">
    <text evidence="3">The sequence shown here is derived from an EMBL/GenBank/DDBJ whole genome shotgun (WGS) entry which is preliminary data.</text>
</comment>
<keyword evidence="1" id="KW-0732">Signal</keyword>
<dbReference type="SUPFAM" id="SSF53474">
    <property type="entry name" value="alpha/beta-Hydrolases"/>
    <property type="match status" value="1"/>
</dbReference>
<dbReference type="Proteomes" id="UP001565200">
    <property type="component" value="Unassembled WGS sequence"/>
</dbReference>
<dbReference type="InterPro" id="IPR051532">
    <property type="entry name" value="Ester_Hydrolysis_Enzymes"/>
</dbReference>
<dbReference type="Gene3D" id="3.40.50.1820">
    <property type="entry name" value="alpha/beta hydrolase"/>
    <property type="match status" value="1"/>
</dbReference>
<name>A0ABV4CTG8_9BACT</name>
<feature type="signal peptide" evidence="1">
    <location>
        <begin position="1"/>
        <end position="22"/>
    </location>
</feature>
<dbReference type="InterPro" id="IPR036514">
    <property type="entry name" value="SGNH_hydro_sf"/>
</dbReference>
<dbReference type="PANTHER" id="PTHR30383">
    <property type="entry name" value="THIOESTERASE 1/PROTEASE 1/LYSOPHOSPHOLIPASE L1"/>
    <property type="match status" value="1"/>
</dbReference>
<feature type="chain" id="PRO_5047144284" evidence="1">
    <location>
        <begin position="23"/>
        <end position="474"/>
    </location>
</feature>
<evidence type="ECO:0000313" key="4">
    <source>
        <dbReference type="Proteomes" id="UP001565200"/>
    </source>
</evidence>
<dbReference type="InterPro" id="IPR029058">
    <property type="entry name" value="AB_hydrolase_fold"/>
</dbReference>
<proteinExistence type="predicted"/>